<dbReference type="Proteomes" id="UP000504882">
    <property type="component" value="Unassembled WGS sequence"/>
</dbReference>
<dbReference type="RefSeq" id="WP_133108356.1">
    <property type="nucleotide sequence ID" value="NZ_SMNA01000006.1"/>
</dbReference>
<reference evidence="2 3" key="1">
    <citation type="submission" date="2019-03" db="EMBL/GenBank/DDBJ databases">
        <title>Genomic features of bacteria from cold environments.</title>
        <authorList>
            <person name="Shen L."/>
        </authorList>
    </citation>
    <scope>NUCLEOTIDE SEQUENCE [LARGE SCALE GENOMIC DNA]</scope>
    <source>
        <strain evidence="3">T3246-1</strain>
    </source>
</reference>
<sequence length="352" mass="39668">MTGPNLPDSPLVATVRDLGVQFLRNDVDITGQDAVSSVELADGTTFWIFGDTIEGPFDSIRGFELTEVLSNTGAIVPLQDISSGVTEFRYLTEPGGARARQLIPFIPPEHRARQRLWAIHGARVGDELYLYYHRITMDQEVDVFETFVLDGMGVAKAGPDHDFERLPAPDGSYEWWKGDEPGFGVWVQRHDEYLYLWGSIQPEEKSSGDMYLARVRPEDIEDISAYSYLVEAPTLARPDVRPRWGRTFTPTACLFSDVPNEMSSSWNEHLGAFISLTTYRRENQLVIRTAPAITGPWSEPQVVFRPESARPDSLFNAGKEHPEFARDGGRITYMTFIDSSVYVPHLIEITFA</sequence>
<feature type="domain" description="DUF4185" evidence="1">
    <location>
        <begin position="26"/>
        <end position="305"/>
    </location>
</feature>
<organism evidence="2 3">
    <name type="scientific">Occultella glacieicola</name>
    <dbReference type="NCBI Taxonomy" id="2518684"/>
    <lineage>
        <taxon>Bacteria</taxon>
        <taxon>Bacillati</taxon>
        <taxon>Actinomycetota</taxon>
        <taxon>Actinomycetes</taxon>
        <taxon>Micrococcales</taxon>
        <taxon>Ruaniaceae</taxon>
        <taxon>Occultella</taxon>
    </lineage>
</organism>
<accession>A0ABY2E2N4</accession>
<gene>
    <name evidence="2" type="ORF">EXU48_14495</name>
</gene>
<evidence type="ECO:0000259" key="1">
    <source>
        <dbReference type="Pfam" id="PF13810"/>
    </source>
</evidence>
<proteinExistence type="predicted"/>
<dbReference type="EMBL" id="SMNA01000006">
    <property type="protein sequence ID" value="TDE92726.1"/>
    <property type="molecule type" value="Genomic_DNA"/>
</dbReference>
<evidence type="ECO:0000313" key="2">
    <source>
        <dbReference type="EMBL" id="TDE92726.1"/>
    </source>
</evidence>
<protein>
    <submittedName>
        <fullName evidence="2">DUF4185 domain-containing protein</fullName>
    </submittedName>
</protein>
<dbReference type="Pfam" id="PF13810">
    <property type="entry name" value="DUF4185"/>
    <property type="match status" value="1"/>
</dbReference>
<keyword evidence="3" id="KW-1185">Reference proteome</keyword>
<dbReference type="InterPro" id="IPR025442">
    <property type="entry name" value="DUF4185"/>
</dbReference>
<comment type="caution">
    <text evidence="2">The sequence shown here is derived from an EMBL/GenBank/DDBJ whole genome shotgun (WGS) entry which is preliminary data.</text>
</comment>
<name>A0ABY2E2N4_9MICO</name>
<evidence type="ECO:0000313" key="3">
    <source>
        <dbReference type="Proteomes" id="UP000504882"/>
    </source>
</evidence>